<name>A0ABV6DRX0_9BACL</name>
<evidence type="ECO:0000313" key="2">
    <source>
        <dbReference type="Proteomes" id="UP001589776"/>
    </source>
</evidence>
<dbReference type="Proteomes" id="UP001589776">
    <property type="component" value="Unassembled WGS sequence"/>
</dbReference>
<evidence type="ECO:0000313" key="1">
    <source>
        <dbReference type="EMBL" id="MFC0215400.1"/>
    </source>
</evidence>
<accession>A0ABV6DRX0</accession>
<sequence length="92" mass="11304">MLKYEIHEEVVQIEEKPNGNDTEFHIHILEPELCLPKIREIQTHFDENRVHTDVLFYALGDRHYQVIVRADYYEEFVLQLMRHRLLRSVKWE</sequence>
<gene>
    <name evidence="1" type="ORF">ACFFK0_23690</name>
</gene>
<dbReference type="EMBL" id="JBHLWN010000095">
    <property type="protein sequence ID" value="MFC0215400.1"/>
    <property type="molecule type" value="Genomic_DNA"/>
</dbReference>
<reference evidence="1 2" key="1">
    <citation type="submission" date="2024-09" db="EMBL/GenBank/DDBJ databases">
        <authorList>
            <person name="Sun Q."/>
            <person name="Mori K."/>
        </authorList>
    </citation>
    <scope>NUCLEOTIDE SEQUENCE [LARGE SCALE GENOMIC DNA]</scope>
    <source>
        <strain evidence="1 2">CCM 7759</strain>
    </source>
</reference>
<keyword evidence="2" id="KW-1185">Reference proteome</keyword>
<comment type="caution">
    <text evidence="1">The sequence shown here is derived from an EMBL/GenBank/DDBJ whole genome shotgun (WGS) entry which is preliminary data.</text>
</comment>
<dbReference type="RefSeq" id="WP_377472853.1">
    <property type="nucleotide sequence ID" value="NZ_JBHLWN010000095.1"/>
</dbReference>
<proteinExistence type="predicted"/>
<protein>
    <submittedName>
        <fullName evidence="1">Uncharacterized protein</fullName>
    </submittedName>
</protein>
<organism evidence="1 2">
    <name type="scientific">Paenibacillus chartarius</name>
    <dbReference type="NCBI Taxonomy" id="747481"/>
    <lineage>
        <taxon>Bacteria</taxon>
        <taxon>Bacillati</taxon>
        <taxon>Bacillota</taxon>
        <taxon>Bacilli</taxon>
        <taxon>Bacillales</taxon>
        <taxon>Paenibacillaceae</taxon>
        <taxon>Paenibacillus</taxon>
    </lineage>
</organism>